<feature type="transmembrane region" description="Helical" evidence="6">
    <location>
        <begin position="219"/>
        <end position="241"/>
    </location>
</feature>
<sequence length="448" mass="50781">MNNVTLAEKMIVLCGAFLFALMIAVNSFCVNDSPGFRVPMTTYLIVMIALFFLDTIIFIFIQMQYASDRSHPSLLILSLAFLSGLVYFIETIVIIQLPENAGFSYAVKTNDTAVFYFFRQLSLIFLLALAVWVEKLSTRSVLGRRNKAKLALALFIPLVVFPVLAHYLSSYHPALSLTIASDGRDRHDPVWNVSYVNVLIALWSFLLCYMTYVTRLSSGIWNSIIVVCLSAIIYNFFLLLLDTYNMSLWYISRTVEVFSKLFVICTLLFHVFSMLKIFGDRVNRDPLTQIFNRKYFYEALQRIRTLRTEKGASIMMLDIDNFKSINDTWGHPAGDRVLLAVVDIIKDSIRDKDIFARLGGEEFGLLLPDTDANLALSVAERIRQNVQRRTGQGNHYAIPAEVTLSIGVCSAIQNSLNSNDVIRNVDDALYEAKHNGKNRTVTRQAECS</sequence>
<evidence type="ECO:0000256" key="5">
    <source>
        <dbReference type="ARBA" id="ARBA00034247"/>
    </source>
</evidence>
<dbReference type="PANTHER" id="PTHR45138:SF9">
    <property type="entry name" value="DIGUANYLATE CYCLASE DGCM-RELATED"/>
    <property type="match status" value="1"/>
</dbReference>
<feature type="transmembrane region" description="Helical" evidence="6">
    <location>
        <begin position="117"/>
        <end position="138"/>
    </location>
</feature>
<feature type="transmembrane region" description="Helical" evidence="6">
    <location>
        <begin position="150"/>
        <end position="169"/>
    </location>
</feature>
<dbReference type="GO" id="GO:0005525">
    <property type="term" value="F:GTP binding"/>
    <property type="evidence" value="ECO:0007669"/>
    <property type="project" value="UniProtKB-KW"/>
</dbReference>
<dbReference type="CDD" id="cd01949">
    <property type="entry name" value="GGDEF"/>
    <property type="match status" value="1"/>
</dbReference>
<dbReference type="PANTHER" id="PTHR45138">
    <property type="entry name" value="REGULATORY COMPONENTS OF SENSORY TRANSDUCTION SYSTEM"/>
    <property type="match status" value="1"/>
</dbReference>
<comment type="pathway">
    <text evidence="2">Purine metabolism; 3',5'-cyclic di-GMP biosynthesis.</text>
</comment>
<name>A0A7H8UHA7_ENTCL</name>
<feature type="transmembrane region" description="Helical" evidence="6">
    <location>
        <begin position="73"/>
        <end position="97"/>
    </location>
</feature>
<dbReference type="SUPFAM" id="SSF55073">
    <property type="entry name" value="Nucleotide cyclase"/>
    <property type="match status" value="1"/>
</dbReference>
<dbReference type="InterPro" id="IPR000160">
    <property type="entry name" value="GGDEF_dom"/>
</dbReference>
<dbReference type="EC" id="2.7.7.65" evidence="3"/>
<keyword evidence="6" id="KW-0472">Membrane</keyword>
<dbReference type="Gene3D" id="3.30.70.270">
    <property type="match status" value="1"/>
</dbReference>
<evidence type="ECO:0000256" key="3">
    <source>
        <dbReference type="ARBA" id="ARBA00012528"/>
    </source>
</evidence>
<dbReference type="Pfam" id="PF00990">
    <property type="entry name" value="GGDEF"/>
    <property type="match status" value="1"/>
</dbReference>
<dbReference type="InterPro" id="IPR043128">
    <property type="entry name" value="Rev_trsase/Diguanyl_cyclase"/>
</dbReference>
<comment type="cofactor">
    <cofactor evidence="1">
        <name>Mg(2+)</name>
        <dbReference type="ChEBI" id="CHEBI:18420"/>
    </cofactor>
</comment>
<dbReference type="Pfam" id="PF17158">
    <property type="entry name" value="MASE4"/>
    <property type="match status" value="1"/>
</dbReference>
<dbReference type="GO" id="GO:0052621">
    <property type="term" value="F:diguanylate cyclase activity"/>
    <property type="evidence" value="ECO:0007669"/>
    <property type="project" value="UniProtKB-EC"/>
</dbReference>
<evidence type="ECO:0000256" key="1">
    <source>
        <dbReference type="ARBA" id="ARBA00001946"/>
    </source>
</evidence>
<dbReference type="InterPro" id="IPR033424">
    <property type="entry name" value="MASE4"/>
</dbReference>
<evidence type="ECO:0000256" key="4">
    <source>
        <dbReference type="ARBA" id="ARBA00023134"/>
    </source>
</evidence>
<dbReference type="NCBIfam" id="TIGR00254">
    <property type="entry name" value="GGDEF"/>
    <property type="match status" value="1"/>
</dbReference>
<proteinExistence type="predicted"/>
<dbReference type="GO" id="GO:1902201">
    <property type="term" value="P:negative regulation of bacterial-type flagellum-dependent cell motility"/>
    <property type="evidence" value="ECO:0007669"/>
    <property type="project" value="TreeGrafter"/>
</dbReference>
<keyword evidence="6" id="KW-0812">Transmembrane</keyword>
<dbReference type="SMART" id="SM00267">
    <property type="entry name" value="GGDEF"/>
    <property type="match status" value="1"/>
</dbReference>
<keyword evidence="6" id="KW-1133">Transmembrane helix</keyword>
<evidence type="ECO:0000256" key="6">
    <source>
        <dbReference type="SAM" id="Phobius"/>
    </source>
</evidence>
<evidence type="ECO:0000313" key="8">
    <source>
        <dbReference type="EMBL" id="QKZ98929.1"/>
    </source>
</evidence>
<accession>A0A7H8UHA7</accession>
<gene>
    <name evidence="8" type="ORF">HWQ14_15240</name>
</gene>
<keyword evidence="4" id="KW-0547">Nucleotide-binding</keyword>
<dbReference type="AlphaFoldDB" id="A0A7H8UHA7"/>
<evidence type="ECO:0000259" key="7">
    <source>
        <dbReference type="PROSITE" id="PS50887"/>
    </source>
</evidence>
<dbReference type="GO" id="GO:0043709">
    <property type="term" value="P:cell adhesion involved in single-species biofilm formation"/>
    <property type="evidence" value="ECO:0007669"/>
    <property type="project" value="TreeGrafter"/>
</dbReference>
<feature type="transmembrane region" description="Helical" evidence="6">
    <location>
        <begin position="261"/>
        <end position="279"/>
    </location>
</feature>
<dbReference type="EMBL" id="CP056117">
    <property type="protein sequence ID" value="QKZ98929.1"/>
    <property type="molecule type" value="Genomic_DNA"/>
</dbReference>
<dbReference type="InterPro" id="IPR029787">
    <property type="entry name" value="Nucleotide_cyclase"/>
</dbReference>
<dbReference type="InterPro" id="IPR050469">
    <property type="entry name" value="Diguanylate_Cyclase"/>
</dbReference>
<dbReference type="Proteomes" id="UP000509421">
    <property type="component" value="Chromosome"/>
</dbReference>
<dbReference type="FunFam" id="3.30.70.270:FF:000001">
    <property type="entry name" value="Diguanylate cyclase domain protein"/>
    <property type="match status" value="1"/>
</dbReference>
<reference evidence="8 9" key="1">
    <citation type="submission" date="2020-06" db="EMBL/GenBank/DDBJ databases">
        <title>Long-read sequencing of DSM26481-BlokeschLab.</title>
        <authorList>
            <person name="Blokesch M."/>
        </authorList>
    </citation>
    <scope>NUCLEOTIDE SEQUENCE [LARGE SCALE GENOMIC DNA]</scope>
    <source>
        <strain evidence="8 9">DSM 26481</strain>
    </source>
</reference>
<keyword evidence="4" id="KW-0342">GTP-binding</keyword>
<evidence type="ECO:0000313" key="9">
    <source>
        <dbReference type="Proteomes" id="UP000509421"/>
    </source>
</evidence>
<protein>
    <recommendedName>
        <fullName evidence="3">diguanylate cyclase</fullName>
        <ecNumber evidence="3">2.7.7.65</ecNumber>
    </recommendedName>
</protein>
<feature type="domain" description="GGDEF" evidence="7">
    <location>
        <begin position="310"/>
        <end position="445"/>
    </location>
</feature>
<feature type="transmembrane region" description="Helical" evidence="6">
    <location>
        <begin position="189"/>
        <end position="212"/>
    </location>
</feature>
<feature type="transmembrane region" description="Helical" evidence="6">
    <location>
        <begin position="43"/>
        <end position="61"/>
    </location>
</feature>
<dbReference type="PROSITE" id="PS50887">
    <property type="entry name" value="GGDEF"/>
    <property type="match status" value="1"/>
</dbReference>
<evidence type="ECO:0000256" key="2">
    <source>
        <dbReference type="ARBA" id="ARBA00004665"/>
    </source>
</evidence>
<dbReference type="GO" id="GO:0005886">
    <property type="term" value="C:plasma membrane"/>
    <property type="evidence" value="ECO:0007669"/>
    <property type="project" value="TreeGrafter"/>
</dbReference>
<organism evidence="8 9">
    <name type="scientific">Enterobacter cloacae</name>
    <dbReference type="NCBI Taxonomy" id="550"/>
    <lineage>
        <taxon>Bacteria</taxon>
        <taxon>Pseudomonadati</taxon>
        <taxon>Pseudomonadota</taxon>
        <taxon>Gammaproteobacteria</taxon>
        <taxon>Enterobacterales</taxon>
        <taxon>Enterobacteriaceae</taxon>
        <taxon>Enterobacter</taxon>
        <taxon>Enterobacter cloacae complex</taxon>
    </lineage>
</organism>
<comment type="catalytic activity">
    <reaction evidence="5">
        <text>2 GTP = 3',3'-c-di-GMP + 2 diphosphate</text>
        <dbReference type="Rhea" id="RHEA:24898"/>
        <dbReference type="ChEBI" id="CHEBI:33019"/>
        <dbReference type="ChEBI" id="CHEBI:37565"/>
        <dbReference type="ChEBI" id="CHEBI:58805"/>
        <dbReference type="EC" id="2.7.7.65"/>
    </reaction>
</comment>